<evidence type="ECO:0000256" key="1">
    <source>
        <dbReference type="ARBA" id="ARBA00022603"/>
    </source>
</evidence>
<evidence type="ECO:0000256" key="7">
    <source>
        <dbReference type="HAMAP-Rule" id="MF_01011"/>
    </source>
</evidence>
<keyword evidence="11" id="KW-1185">Reference proteome</keyword>
<dbReference type="SUPFAM" id="SSF53335">
    <property type="entry name" value="S-adenosyl-L-methionine-dependent methyltransferases"/>
    <property type="match status" value="1"/>
</dbReference>
<feature type="binding site" evidence="7 8">
    <location>
        <position position="295"/>
    </location>
    <ligand>
        <name>S-adenosyl-L-methionine</name>
        <dbReference type="ChEBI" id="CHEBI:59789"/>
    </ligand>
</feature>
<dbReference type="GO" id="GO:0019843">
    <property type="term" value="F:rRNA binding"/>
    <property type="evidence" value="ECO:0007669"/>
    <property type="project" value="TreeGrafter"/>
</dbReference>
<dbReference type="PANTHER" id="PTHR47790">
    <property type="entry name" value="TRNA/TMRNA (URACIL-C(5))-METHYLTRANSFERASE"/>
    <property type="match status" value="1"/>
</dbReference>
<feature type="binding site" evidence="7">
    <location>
        <position position="219"/>
    </location>
    <ligand>
        <name>S-adenosyl-L-methionine</name>
        <dbReference type="ChEBI" id="CHEBI:59789"/>
    </ligand>
</feature>
<dbReference type="PROSITE" id="PS01231">
    <property type="entry name" value="TRMA_2"/>
    <property type="match status" value="1"/>
</dbReference>
<dbReference type="OrthoDB" id="9804590at2"/>
<dbReference type="InterPro" id="IPR030391">
    <property type="entry name" value="MeTrfase_TrmA_CS"/>
</dbReference>
<dbReference type="FunFam" id="3.40.50.150:FF:000012">
    <property type="entry name" value="tRNA/tmRNA (uracil-C(5))-methyltransferase"/>
    <property type="match status" value="1"/>
</dbReference>
<dbReference type="GO" id="GO:0005829">
    <property type="term" value="C:cytosol"/>
    <property type="evidence" value="ECO:0007669"/>
    <property type="project" value="TreeGrafter"/>
</dbReference>
<dbReference type="AlphaFoldDB" id="A0A3N1NUX5"/>
<feature type="binding site" evidence="7 8">
    <location>
        <position position="186"/>
    </location>
    <ligand>
        <name>S-adenosyl-L-methionine</name>
        <dbReference type="ChEBI" id="CHEBI:59789"/>
    </ligand>
</feature>
<comment type="function">
    <text evidence="7">Dual-specificity methyltransferase that catalyzes the formation of 5-methyluridine at position 54 (m5U54) in all tRNAs, and that of position 341 (m5U341) in tmRNA (transfer-mRNA).</text>
</comment>
<evidence type="ECO:0000256" key="6">
    <source>
        <dbReference type="ARBA" id="ARBA00052788"/>
    </source>
</evidence>
<dbReference type="GO" id="GO:0000049">
    <property type="term" value="F:tRNA binding"/>
    <property type="evidence" value="ECO:0007669"/>
    <property type="project" value="TreeGrafter"/>
</dbReference>
<dbReference type="RefSeq" id="WP_123637256.1">
    <property type="nucleotide sequence ID" value="NZ_RJUK01000001.1"/>
</dbReference>
<dbReference type="PROSITE" id="PS51687">
    <property type="entry name" value="SAM_MT_RNA_M5U"/>
    <property type="match status" value="1"/>
</dbReference>
<dbReference type="InterPro" id="IPR010280">
    <property type="entry name" value="U5_MeTrfase_fam"/>
</dbReference>
<comment type="caution">
    <text evidence="10">The sequence shown here is derived from an EMBL/GenBank/DDBJ whole genome shotgun (WGS) entry which is preliminary data.</text>
</comment>
<organism evidence="10 11">
    <name type="scientific">Marinimicrobium koreense</name>
    <dbReference type="NCBI Taxonomy" id="306545"/>
    <lineage>
        <taxon>Bacteria</taxon>
        <taxon>Pseudomonadati</taxon>
        <taxon>Pseudomonadota</taxon>
        <taxon>Gammaproteobacteria</taxon>
        <taxon>Cellvibrionales</taxon>
        <taxon>Cellvibrionaceae</taxon>
        <taxon>Marinimicrobium</taxon>
    </lineage>
</organism>
<feature type="active site" evidence="9">
    <location>
        <position position="320"/>
    </location>
</feature>
<dbReference type="PROSITE" id="PS01230">
    <property type="entry name" value="TRMA_1"/>
    <property type="match status" value="1"/>
</dbReference>
<keyword evidence="3 7" id="KW-0949">S-adenosyl-L-methionine</keyword>
<dbReference type="Proteomes" id="UP000273643">
    <property type="component" value="Unassembled WGS sequence"/>
</dbReference>
<dbReference type="CDD" id="cd02440">
    <property type="entry name" value="AdoMet_MTases"/>
    <property type="match status" value="1"/>
</dbReference>
<reference evidence="10 11" key="1">
    <citation type="submission" date="2018-11" db="EMBL/GenBank/DDBJ databases">
        <title>Genomic Encyclopedia of Type Strains, Phase IV (KMG-IV): sequencing the most valuable type-strain genomes for metagenomic binning, comparative biology and taxonomic classification.</title>
        <authorList>
            <person name="Goeker M."/>
        </authorList>
    </citation>
    <scope>NUCLEOTIDE SEQUENCE [LARGE SCALE GENOMIC DNA]</scope>
    <source>
        <strain evidence="10 11">DSM 16974</strain>
    </source>
</reference>
<feature type="binding site" evidence="7 8">
    <location>
        <position position="235"/>
    </location>
    <ligand>
        <name>S-adenosyl-L-methionine</name>
        <dbReference type="ChEBI" id="CHEBI:59789"/>
    </ligand>
</feature>
<feature type="active site" description="Proton acceptor" evidence="7">
    <location>
        <position position="354"/>
    </location>
</feature>
<evidence type="ECO:0000256" key="2">
    <source>
        <dbReference type="ARBA" id="ARBA00022679"/>
    </source>
</evidence>
<dbReference type="EC" id="2.1.1.35" evidence="7"/>
<dbReference type="Gene3D" id="3.40.50.150">
    <property type="entry name" value="Vaccinia Virus protein VP39"/>
    <property type="match status" value="1"/>
</dbReference>
<feature type="binding site" evidence="7 8">
    <location>
        <position position="214"/>
    </location>
    <ligand>
        <name>S-adenosyl-L-methionine</name>
        <dbReference type="ChEBI" id="CHEBI:59789"/>
    </ligand>
</feature>
<protein>
    <recommendedName>
        <fullName evidence="7">tRNA/tmRNA (uracil-C(5))-methyltransferase</fullName>
        <ecNumber evidence="7">2.1.1.35</ecNumber>
    </recommendedName>
    <alternativeName>
        <fullName evidence="7">tRNA (uracil(54)-C(5))-methyltransferase</fullName>
    </alternativeName>
    <alternativeName>
        <fullName evidence="7">tRNA(m5U54)-methyltransferase</fullName>
        <shortName evidence="7">RUMT</shortName>
    </alternativeName>
    <alternativeName>
        <fullName evidence="7">tmRNA (uracil(341)-C(5))-methyltransferase</fullName>
    </alternativeName>
</protein>
<accession>A0A3N1NUX5</accession>
<evidence type="ECO:0000256" key="5">
    <source>
        <dbReference type="ARBA" id="ARBA00051255"/>
    </source>
</evidence>
<dbReference type="Gene3D" id="2.40.50.1070">
    <property type="match status" value="1"/>
</dbReference>
<dbReference type="InterPro" id="IPR030390">
    <property type="entry name" value="MeTrfase_TrmA_AS"/>
</dbReference>
<proteinExistence type="inferred from homology"/>
<evidence type="ECO:0000256" key="3">
    <source>
        <dbReference type="ARBA" id="ARBA00022691"/>
    </source>
</evidence>
<name>A0A3N1NUX5_9GAMM</name>
<sequence length="362" mass="42063">MAIHQVFPDQYDAQLNQKVARLKEDFARFDLPEIDVFSSPEKHYRLRAEFKMWQDDGQVNYAMYQPGEYKKPFLIDDFPVASEQINRLMPELLAAINADPILRLKLFQVEFLTTLSGEALITLLYHKRLDEAWEEAARALKKQLGVDLIGRSRKQKVVMDRDFVVERLQVADKVFQYQQVETGFTQPNGRVCEKMLTWAVEQSRPFGDDLLELYCGNGNFTLPLAQNFRHVLATELAKSSLASAEYNQRLNGVDNVTLVRMSSEDFAQALDKVRPFRRLRHVDLDSYSFSTIFVDPPRAGLDPHTTRITQRFDNILYVSCNPDTLKHNLDTMTQTHRIEHFAVFDQFPYTHHLECGVVLRKR</sequence>
<comment type="catalytic activity">
    <reaction evidence="6 7">
        <text>uridine(54) in tRNA + S-adenosyl-L-methionine = 5-methyluridine(54) in tRNA + S-adenosyl-L-homocysteine + H(+)</text>
        <dbReference type="Rhea" id="RHEA:42712"/>
        <dbReference type="Rhea" id="RHEA-COMP:10167"/>
        <dbReference type="Rhea" id="RHEA-COMP:10193"/>
        <dbReference type="ChEBI" id="CHEBI:15378"/>
        <dbReference type="ChEBI" id="CHEBI:57856"/>
        <dbReference type="ChEBI" id="CHEBI:59789"/>
        <dbReference type="ChEBI" id="CHEBI:65315"/>
        <dbReference type="ChEBI" id="CHEBI:74447"/>
        <dbReference type="EC" id="2.1.1.35"/>
    </reaction>
</comment>
<evidence type="ECO:0000256" key="9">
    <source>
        <dbReference type="PROSITE-ProRule" id="PRU10015"/>
    </source>
</evidence>
<dbReference type="GO" id="GO:0030488">
    <property type="term" value="P:tRNA methylation"/>
    <property type="evidence" value="ECO:0007669"/>
    <property type="project" value="UniProtKB-UniRule"/>
</dbReference>
<comment type="similarity">
    <text evidence="7">Belongs to the class I-like SAM-binding methyltransferase superfamily. RNA M5U methyltransferase family. TrmA subfamily.</text>
</comment>
<dbReference type="NCBIfam" id="TIGR02143">
    <property type="entry name" value="trmA_only"/>
    <property type="match status" value="1"/>
</dbReference>
<dbReference type="GO" id="GO:0030697">
    <property type="term" value="F:tRNA (uracil(54)-C5)-methyltransferase activity, S-adenosyl methionine-dependent"/>
    <property type="evidence" value="ECO:0007669"/>
    <property type="project" value="UniProtKB-UniRule"/>
</dbReference>
<keyword evidence="2 7" id="KW-0808">Transferase</keyword>
<gene>
    <name evidence="7" type="primary">trmA</name>
    <name evidence="10" type="ORF">EDC38_0596</name>
</gene>
<evidence type="ECO:0000313" key="10">
    <source>
        <dbReference type="EMBL" id="ROQ20005.1"/>
    </source>
</evidence>
<dbReference type="HAMAP" id="MF_01011">
    <property type="entry name" value="RNA_methyltr_TrmA"/>
    <property type="match status" value="1"/>
</dbReference>
<comment type="catalytic activity">
    <reaction evidence="5 7">
        <text>uridine(341) in tmRNA + S-adenosyl-L-methionine = 5-methyluridine(341) in tmRNA + S-adenosyl-L-homocysteine + H(+)</text>
        <dbReference type="Rhea" id="RHEA:43612"/>
        <dbReference type="Rhea" id="RHEA-COMP:10630"/>
        <dbReference type="Rhea" id="RHEA-COMP:10631"/>
        <dbReference type="ChEBI" id="CHEBI:15378"/>
        <dbReference type="ChEBI" id="CHEBI:57856"/>
        <dbReference type="ChEBI" id="CHEBI:59789"/>
        <dbReference type="ChEBI" id="CHEBI:65315"/>
        <dbReference type="ChEBI" id="CHEBI:74447"/>
    </reaction>
</comment>
<feature type="active site" description="Nucleophile" evidence="7 8">
    <location>
        <position position="320"/>
    </location>
</feature>
<dbReference type="FunFam" id="2.40.50.1070:FF:000001">
    <property type="entry name" value="tRNA/tmRNA (uracil-C(5))-methyltransferase"/>
    <property type="match status" value="1"/>
</dbReference>
<keyword evidence="1 7" id="KW-0489">Methyltransferase</keyword>
<evidence type="ECO:0000256" key="8">
    <source>
        <dbReference type="PROSITE-ProRule" id="PRU01024"/>
    </source>
</evidence>
<keyword evidence="4 7" id="KW-0819">tRNA processing</keyword>
<dbReference type="InterPro" id="IPR029063">
    <property type="entry name" value="SAM-dependent_MTases_sf"/>
</dbReference>
<evidence type="ECO:0000313" key="11">
    <source>
        <dbReference type="Proteomes" id="UP000273643"/>
    </source>
</evidence>
<dbReference type="PANTHER" id="PTHR47790:SF2">
    <property type="entry name" value="TRNA_TMRNA (URACIL-C(5))-METHYLTRANSFERASE"/>
    <property type="match status" value="1"/>
</dbReference>
<dbReference type="InterPro" id="IPR011869">
    <property type="entry name" value="TrmA_MeTrfase"/>
</dbReference>
<evidence type="ECO:0000256" key="4">
    <source>
        <dbReference type="ARBA" id="ARBA00022694"/>
    </source>
</evidence>
<dbReference type="EMBL" id="RJUK01000001">
    <property type="protein sequence ID" value="ROQ20005.1"/>
    <property type="molecule type" value="Genomic_DNA"/>
</dbReference>
<dbReference type="Pfam" id="PF05958">
    <property type="entry name" value="tRNA_U5-meth_tr"/>
    <property type="match status" value="1"/>
</dbReference>